<dbReference type="SMART" id="SM00631">
    <property type="entry name" value="Zn_pept"/>
    <property type="match status" value="1"/>
</dbReference>
<keyword evidence="12" id="KW-1185">Reference proteome</keyword>
<feature type="signal peptide" evidence="9">
    <location>
        <begin position="1"/>
        <end position="35"/>
    </location>
</feature>
<accession>A0A396S9A9</accession>
<dbReference type="GO" id="GO:0008270">
    <property type="term" value="F:zinc ion binding"/>
    <property type="evidence" value="ECO:0007669"/>
    <property type="project" value="InterPro"/>
</dbReference>
<keyword evidence="6" id="KW-0862">Zinc</keyword>
<keyword evidence="9" id="KW-0732">Signal</keyword>
<comment type="cofactor">
    <cofactor evidence="1">
        <name>Zn(2+)</name>
        <dbReference type="ChEBI" id="CHEBI:29105"/>
    </cofactor>
</comment>
<dbReference type="InterPro" id="IPR000834">
    <property type="entry name" value="Peptidase_M14"/>
</dbReference>
<dbReference type="AlphaFoldDB" id="A0A396S9A9"/>
<evidence type="ECO:0000256" key="8">
    <source>
        <dbReference type="PROSITE-ProRule" id="PRU01379"/>
    </source>
</evidence>
<dbReference type="GO" id="GO:0006508">
    <property type="term" value="P:proteolysis"/>
    <property type="evidence" value="ECO:0007669"/>
    <property type="project" value="UniProtKB-KW"/>
</dbReference>
<gene>
    <name evidence="11" type="ORF">D1B33_13160</name>
</gene>
<dbReference type="PROSITE" id="PS51257">
    <property type="entry name" value="PROKAR_LIPOPROTEIN"/>
    <property type="match status" value="1"/>
</dbReference>
<proteinExistence type="inferred from homology"/>
<dbReference type="RefSeq" id="WP_118876861.1">
    <property type="nucleotide sequence ID" value="NZ_QWEI01000007.1"/>
</dbReference>
<dbReference type="PROSITE" id="PS52035">
    <property type="entry name" value="PEPTIDASE_M14"/>
    <property type="match status" value="1"/>
</dbReference>
<evidence type="ECO:0000256" key="1">
    <source>
        <dbReference type="ARBA" id="ARBA00001947"/>
    </source>
</evidence>
<evidence type="ECO:0000313" key="12">
    <source>
        <dbReference type="Proteomes" id="UP000265692"/>
    </source>
</evidence>
<evidence type="ECO:0000256" key="7">
    <source>
        <dbReference type="ARBA" id="ARBA00023049"/>
    </source>
</evidence>
<keyword evidence="3" id="KW-0645">Protease</keyword>
<dbReference type="GO" id="GO:0005615">
    <property type="term" value="C:extracellular space"/>
    <property type="evidence" value="ECO:0007669"/>
    <property type="project" value="TreeGrafter"/>
</dbReference>
<dbReference type="Pfam" id="PF00246">
    <property type="entry name" value="Peptidase_M14"/>
    <property type="match status" value="1"/>
</dbReference>
<name>A0A396S9A9_9BACL</name>
<dbReference type="Gene3D" id="3.40.630.10">
    <property type="entry name" value="Zn peptidases"/>
    <property type="match status" value="1"/>
</dbReference>
<dbReference type="PANTHER" id="PTHR11705:SF143">
    <property type="entry name" value="SLL0236 PROTEIN"/>
    <property type="match status" value="1"/>
</dbReference>
<feature type="chain" id="PRO_5017361876" description="Peptidase M14 domain-containing protein" evidence="9">
    <location>
        <begin position="36"/>
        <end position="854"/>
    </location>
</feature>
<dbReference type="PANTHER" id="PTHR11705">
    <property type="entry name" value="PROTEASE FAMILY M14 CARBOXYPEPTIDASE A,B"/>
    <property type="match status" value="1"/>
</dbReference>
<dbReference type="Proteomes" id="UP000265692">
    <property type="component" value="Unassembled WGS sequence"/>
</dbReference>
<evidence type="ECO:0000313" key="11">
    <source>
        <dbReference type="EMBL" id="RHW34987.1"/>
    </source>
</evidence>
<keyword evidence="7" id="KW-0482">Metalloprotease</keyword>
<comment type="caution">
    <text evidence="8">Lacks conserved residue(s) required for the propagation of feature annotation.</text>
</comment>
<reference evidence="11 12" key="1">
    <citation type="submission" date="2018-08" db="EMBL/GenBank/DDBJ databases">
        <title>Lysinibacillus sp. YLB-03 draft genome sequence.</title>
        <authorList>
            <person name="Yu L."/>
        </authorList>
    </citation>
    <scope>NUCLEOTIDE SEQUENCE [LARGE SCALE GENOMIC DNA]</scope>
    <source>
        <strain evidence="11 12">YLB-03</strain>
    </source>
</reference>
<organism evidence="11 12">
    <name type="scientific">Ureibacillus yapensis</name>
    <dbReference type="NCBI Taxonomy" id="2304605"/>
    <lineage>
        <taxon>Bacteria</taxon>
        <taxon>Bacillati</taxon>
        <taxon>Bacillota</taxon>
        <taxon>Bacilli</taxon>
        <taxon>Bacillales</taxon>
        <taxon>Caryophanaceae</taxon>
        <taxon>Ureibacillus</taxon>
    </lineage>
</organism>
<evidence type="ECO:0000256" key="6">
    <source>
        <dbReference type="ARBA" id="ARBA00022833"/>
    </source>
</evidence>
<dbReference type="EMBL" id="QWEI01000007">
    <property type="protein sequence ID" value="RHW34987.1"/>
    <property type="molecule type" value="Genomic_DNA"/>
</dbReference>
<dbReference type="InterPro" id="IPR057246">
    <property type="entry name" value="CARBOXYPEPT_ZN_1"/>
</dbReference>
<evidence type="ECO:0000256" key="4">
    <source>
        <dbReference type="ARBA" id="ARBA00022723"/>
    </source>
</evidence>
<dbReference type="PROSITE" id="PS00132">
    <property type="entry name" value="CARBOXYPEPT_ZN_1"/>
    <property type="match status" value="1"/>
</dbReference>
<sequence>MLKNREVGRLLSSWMIIIFLSCSALLMGFPANAQAAADVPVPTANPSKPQVLPSSSEASLNQSVSNLEQNKIENLIKGQRYKIKFIKAYIEGSLTIEENAELIGTATAENTLEVAIGQRKVSIDANLVEIIDTAEQTINNGIDYAATKETFTIFKDVEQAVPFIIGTSAETFKVLEKGQQVWGVEVGNLKAYLPKSMIQEESQSPNIDQPIDTRNDIIQLKENSKIYANSDLTEVAEEIEKAARMPILEISGSNYVVQLGQTIGYVPISSTTGKFTVKLNPKAKLYNNTSKSKVMAVNSNSSAVYTVSSVASDHQFFIIDFGSTEVYVEYADLTFTEDAIASADHTRNDHVTTKEGFTLYREASNRTPLITNGADNQKLKVAGTLGQNYIVHLGETVAYLPAKYAKSYGLNKEISTSGSAVLYKKVKDSYYPLGTLKNGFTFKPTSSNSKYDLFTKDKVTYAVKKSDSLPTNQSLALTPKKKAVYPITLYPEKNIVVYDVKGNQIGALYKGKAVDLLGISENDNKAKINFMGQLAEVKFNELYHKDIVNGKSTISHAKMNYYMEVFSLLYPEFTEREVIGYSAEGRAIPALRVGNGKKEIIMDASFHAREYMTTNVLLEMIDTYSYSYNRNAVFSNWNVKKTLDQVSIWFLPMMNPDGVMLVQQGISALKNPVNIKYAKTYAKNGSFKSWKANGRGVDLNQNFGGQSWEKIKTKKAYRNYKGPSPFSEPETKAFISFVNKHQFKTNLSYHSSGSIIYWGGVQTSSELARDRKLVNKIANLTGYMPIKPKGPTYNYKYGSGNSTAWIIKEKRIPALTIEIATYQGEQPVNLSQWTSIWNKNKTVGLNGAKEAASR</sequence>
<evidence type="ECO:0000256" key="5">
    <source>
        <dbReference type="ARBA" id="ARBA00022801"/>
    </source>
</evidence>
<dbReference type="GO" id="GO:0004181">
    <property type="term" value="F:metallocarboxypeptidase activity"/>
    <property type="evidence" value="ECO:0007669"/>
    <property type="project" value="InterPro"/>
</dbReference>
<keyword evidence="4" id="KW-0479">Metal-binding</keyword>
<evidence type="ECO:0000259" key="10">
    <source>
        <dbReference type="PROSITE" id="PS52035"/>
    </source>
</evidence>
<protein>
    <recommendedName>
        <fullName evidence="10">Peptidase M14 domain-containing protein</fullName>
    </recommendedName>
</protein>
<comment type="similarity">
    <text evidence="2 8">Belongs to the peptidase M14 family.</text>
</comment>
<keyword evidence="5" id="KW-0378">Hydrolase</keyword>
<evidence type="ECO:0000256" key="3">
    <source>
        <dbReference type="ARBA" id="ARBA00022670"/>
    </source>
</evidence>
<dbReference type="SUPFAM" id="SSF53187">
    <property type="entry name" value="Zn-dependent exopeptidases"/>
    <property type="match status" value="1"/>
</dbReference>
<evidence type="ECO:0000256" key="9">
    <source>
        <dbReference type="SAM" id="SignalP"/>
    </source>
</evidence>
<dbReference type="OrthoDB" id="9802862at2"/>
<comment type="caution">
    <text evidence="11">The sequence shown here is derived from an EMBL/GenBank/DDBJ whole genome shotgun (WGS) entry which is preliminary data.</text>
</comment>
<feature type="domain" description="Peptidase M14" evidence="10">
    <location>
        <begin position="552"/>
        <end position="854"/>
    </location>
</feature>
<evidence type="ECO:0000256" key="2">
    <source>
        <dbReference type="ARBA" id="ARBA00005988"/>
    </source>
</evidence>